<name>A0A9N9Y760_9HYPO</name>
<dbReference type="AlphaFoldDB" id="A0A9N9Y760"/>
<keyword evidence="3" id="KW-1185">Reference proteome</keyword>
<organism evidence="2 3">
    <name type="scientific">Clonostachys byssicola</name>
    <dbReference type="NCBI Taxonomy" id="160290"/>
    <lineage>
        <taxon>Eukaryota</taxon>
        <taxon>Fungi</taxon>
        <taxon>Dikarya</taxon>
        <taxon>Ascomycota</taxon>
        <taxon>Pezizomycotina</taxon>
        <taxon>Sordariomycetes</taxon>
        <taxon>Hypocreomycetidae</taxon>
        <taxon>Hypocreales</taxon>
        <taxon>Bionectriaceae</taxon>
        <taxon>Clonostachys</taxon>
    </lineage>
</organism>
<evidence type="ECO:0000313" key="2">
    <source>
        <dbReference type="EMBL" id="CAG9994642.1"/>
    </source>
</evidence>
<reference evidence="3" key="1">
    <citation type="submission" date="2019-06" db="EMBL/GenBank/DDBJ databases">
        <authorList>
            <person name="Broberg M."/>
        </authorList>
    </citation>
    <scope>NUCLEOTIDE SEQUENCE [LARGE SCALE GENOMIC DNA]</scope>
</reference>
<reference evidence="2 3" key="2">
    <citation type="submission" date="2021-10" db="EMBL/GenBank/DDBJ databases">
        <authorList>
            <person name="Piombo E."/>
        </authorList>
    </citation>
    <scope>NUCLEOTIDE SEQUENCE [LARGE SCALE GENOMIC DNA]</scope>
</reference>
<dbReference type="Proteomes" id="UP000754883">
    <property type="component" value="Unassembled WGS sequence"/>
</dbReference>
<evidence type="ECO:0000259" key="1">
    <source>
        <dbReference type="PROSITE" id="PS50181"/>
    </source>
</evidence>
<comment type="caution">
    <text evidence="2">The sequence shown here is derived from an EMBL/GenBank/DDBJ whole genome shotgun (WGS) entry which is preliminary data.</text>
</comment>
<accession>A0A9N9Y760</accession>
<gene>
    <name evidence="2" type="ORF">CBYS24578_00013541</name>
</gene>
<dbReference type="PROSITE" id="PS50181">
    <property type="entry name" value="FBOX"/>
    <property type="match status" value="1"/>
</dbReference>
<dbReference type="Gene3D" id="1.20.1280.50">
    <property type="match status" value="1"/>
</dbReference>
<dbReference type="EMBL" id="CABFNO020001527">
    <property type="protein sequence ID" value="CAG9994642.1"/>
    <property type="molecule type" value="Genomic_DNA"/>
</dbReference>
<dbReference type="SUPFAM" id="SSF81383">
    <property type="entry name" value="F-box domain"/>
    <property type="match status" value="1"/>
</dbReference>
<dbReference type="InterPro" id="IPR001810">
    <property type="entry name" value="F-box_dom"/>
</dbReference>
<proteinExistence type="predicted"/>
<feature type="domain" description="F-box" evidence="1">
    <location>
        <begin position="159"/>
        <end position="205"/>
    </location>
</feature>
<dbReference type="OrthoDB" id="5273847at2759"/>
<evidence type="ECO:0000313" key="3">
    <source>
        <dbReference type="Proteomes" id="UP000754883"/>
    </source>
</evidence>
<protein>
    <recommendedName>
        <fullName evidence="1">F-box domain-containing protein</fullName>
    </recommendedName>
</protein>
<sequence length="249" mass="28549">MSRIWYPCIVCGNRVGGMENPEDDEGTLWLSEFRGVYRHHEEGYILTGICFSIEPEEEQFGAPPADASAWDDQGYEIETNNGTFNPEPVPLQRLHEICCSVHIKGAILNWVPPTIEDIIGLEMAFNSPLRTSEATNLLDQEPENPHPVADIPNLRDSAGNRLDQLPQELTEMIAKELPTQDFMNARLTARSFSPMYHSQSFWRSRFAPGGERSWLFEALDAHETIYWRSLYRKTNEARLTLGLRNRKRI</sequence>
<dbReference type="InterPro" id="IPR036047">
    <property type="entry name" value="F-box-like_dom_sf"/>
</dbReference>